<name>A0A5J6WD42_9SPIR</name>
<accession>A0A5J6WD42</accession>
<dbReference type="GO" id="GO:0004888">
    <property type="term" value="F:transmembrane signaling receptor activity"/>
    <property type="evidence" value="ECO:0007669"/>
    <property type="project" value="TreeGrafter"/>
</dbReference>
<evidence type="ECO:0000259" key="5">
    <source>
        <dbReference type="PROSITE" id="PS50111"/>
    </source>
</evidence>
<keyword evidence="4" id="KW-0812">Transmembrane</keyword>
<sequence>MLLKLKYRFVGFLLLFLVFILLLFSMIFNFVLCGYLEDYYKQLTRAQVRRAAFSTQSFLDTLYVIISGAASNLALETLSEFAISENRGKDFSESELVALRKNSKFVIDSVKVSKNYRQYLYNFMSNLKNDTFFEEFAFFDFEGRIIVSTRHENNMDFGHSEANTNYFKKVVEDYRQSQLKFVGWYSDLSEGISAEVAIRSKQSEKKAFAIIVPVYSPEDKLVCGYLAGYLLNDIIADSFDRFRFGFYKRGNFIYVDPNNIAVNPFEEYNETSRISSKFLNIFKDVFSKPPFPSNIASEVSVYTIDRIFLPEMGEDCYYAMLPISSKFGEKSGILIARLPYKDIYGVISSLRFQYILYSLLGIIALSIILLTRIDRIISFRLNAIRVLVQDMVKGNLDKDYAFNDDENALDELGMLSLQVVKMKKAISIAIASVLRNISYVNKASLEVASSSQNLSSSALQQASALEEMSANVEQIASGVNMSANNSYETEQIALKTNENSQIGGRAVEESVIAMQDIVEKVSVIEEIARKTNLLALNAAIEAARAGDEGKGFAVVASEIRKLADLSKISALEIGELVEDNSKVATEAGLIFKEMLPEIEETANLVKKISEGSSKQSDQIAQFKMALDQVGEVVQSSASSSEQLSSMSDKMLEKSKELRKSVLFFKIKDSKIENLQDDDYDFRLIDCPENSFKDENQNLKTNGISTLNDSRHNYSLSTDDESSVITNTINKRVDPKKAIDIADKDLNFDDDFSEF</sequence>
<evidence type="ECO:0000256" key="3">
    <source>
        <dbReference type="PROSITE-ProRule" id="PRU00284"/>
    </source>
</evidence>
<dbReference type="Proteomes" id="UP000326393">
    <property type="component" value="Chromosome"/>
</dbReference>
<keyword evidence="1" id="KW-0145">Chemotaxis</keyword>
<evidence type="ECO:0000256" key="4">
    <source>
        <dbReference type="SAM" id="Phobius"/>
    </source>
</evidence>
<dbReference type="PROSITE" id="PS50111">
    <property type="entry name" value="CHEMOTAXIS_TRANSDUC_2"/>
    <property type="match status" value="1"/>
</dbReference>
<comment type="similarity">
    <text evidence="2">Belongs to the methyl-accepting chemotaxis (MCP) protein family.</text>
</comment>
<evidence type="ECO:0000313" key="7">
    <source>
        <dbReference type="Proteomes" id="UP000326393"/>
    </source>
</evidence>
<feature type="transmembrane region" description="Helical" evidence="4">
    <location>
        <begin position="12"/>
        <end position="36"/>
    </location>
</feature>
<gene>
    <name evidence="6" type="ORF">DB723_03425</name>
</gene>
<dbReference type="KEGG" id="bmat:DB723_03425"/>
<feature type="domain" description="Methyl-accepting transducer" evidence="5">
    <location>
        <begin position="436"/>
        <end position="651"/>
    </location>
</feature>
<dbReference type="SUPFAM" id="SSF58104">
    <property type="entry name" value="Methyl-accepting chemotaxis protein (MCP) signaling domain"/>
    <property type="match status" value="1"/>
</dbReference>
<dbReference type="GO" id="GO:0006935">
    <property type="term" value="P:chemotaxis"/>
    <property type="evidence" value="ECO:0007669"/>
    <property type="project" value="UniProtKB-KW"/>
</dbReference>
<reference evidence="7" key="1">
    <citation type="submission" date="2019-10" db="EMBL/GenBank/DDBJ databases">
        <title>Borrelia maritima sp. nov., a novel species of the Borrelia burgdorferi sensu lato complex, occupies a basal position to North American species.</title>
        <authorList>
            <person name="Margos G."/>
            <person name="Fedorova N."/>
            <person name="Becker N.S."/>
            <person name="Kleinjan J.E."/>
            <person name="Marosevic D."/>
            <person name="Krebs S."/>
            <person name="Hui L."/>
            <person name="Fingerle V."/>
            <person name="Lane R.S."/>
        </authorList>
    </citation>
    <scope>NUCLEOTIDE SEQUENCE [LARGE SCALE GENOMIC DNA]</scope>
    <source>
        <strain evidence="7">CA690</strain>
    </source>
</reference>
<dbReference type="AlphaFoldDB" id="A0A5J6WD42"/>
<feature type="transmembrane region" description="Helical" evidence="4">
    <location>
        <begin position="354"/>
        <end position="371"/>
    </location>
</feature>
<keyword evidence="3" id="KW-0807">Transducer</keyword>
<dbReference type="RefSeq" id="WP_151552583.1">
    <property type="nucleotide sequence ID" value="NZ_CP044535.1"/>
</dbReference>
<dbReference type="PANTHER" id="PTHR43531:SF11">
    <property type="entry name" value="METHYL-ACCEPTING CHEMOTAXIS PROTEIN 3"/>
    <property type="match status" value="1"/>
</dbReference>
<keyword evidence="4" id="KW-1133">Transmembrane helix</keyword>
<dbReference type="GO" id="GO:0005886">
    <property type="term" value="C:plasma membrane"/>
    <property type="evidence" value="ECO:0007669"/>
    <property type="project" value="TreeGrafter"/>
</dbReference>
<keyword evidence="4" id="KW-0472">Membrane</keyword>
<evidence type="ECO:0000313" key="6">
    <source>
        <dbReference type="EMBL" id="QFI14778.1"/>
    </source>
</evidence>
<dbReference type="EMBL" id="CP044535">
    <property type="protein sequence ID" value="QFI14778.1"/>
    <property type="molecule type" value="Genomic_DNA"/>
</dbReference>
<dbReference type="Gene3D" id="1.10.287.950">
    <property type="entry name" value="Methyl-accepting chemotaxis protein"/>
    <property type="match status" value="1"/>
</dbReference>
<keyword evidence="7" id="KW-1185">Reference proteome</keyword>
<dbReference type="InterPro" id="IPR004089">
    <property type="entry name" value="MCPsignal_dom"/>
</dbReference>
<reference evidence="6 7" key="2">
    <citation type="journal article" date="2020" name="Int. J. Syst. Evol. Microbiol.">
        <title>Borrelia maritima sp. nov., a novel species of the Borrelia burgdorferi sensu lato complex, occupying a basal position to North American species.</title>
        <authorList>
            <person name="Margos G."/>
            <person name="Fedorova N."/>
            <person name="Becker N.S."/>
            <person name="Kleinjan J.E."/>
            <person name="Marosevic D."/>
            <person name="Krebs S."/>
            <person name="Hui L."/>
            <person name="Fingerle V."/>
            <person name="Lane R.S."/>
        </authorList>
    </citation>
    <scope>NUCLEOTIDE SEQUENCE [LARGE SCALE GENOMIC DNA]</scope>
    <source>
        <strain evidence="6 7">CA690</strain>
    </source>
</reference>
<dbReference type="InterPro" id="IPR051310">
    <property type="entry name" value="MCP_chemotaxis"/>
</dbReference>
<dbReference type="OrthoDB" id="334703at2"/>
<dbReference type="PANTHER" id="PTHR43531">
    <property type="entry name" value="PROTEIN ICFG"/>
    <property type="match status" value="1"/>
</dbReference>
<protein>
    <submittedName>
        <fullName evidence="6">Methyl-accepting chemotaxis protein</fullName>
    </submittedName>
</protein>
<dbReference type="SMART" id="SM00283">
    <property type="entry name" value="MA"/>
    <property type="match status" value="1"/>
</dbReference>
<organism evidence="6 7">
    <name type="scientific">Borrelia maritima</name>
    <dbReference type="NCBI Taxonomy" id="2761123"/>
    <lineage>
        <taxon>Bacteria</taxon>
        <taxon>Pseudomonadati</taxon>
        <taxon>Spirochaetota</taxon>
        <taxon>Spirochaetia</taxon>
        <taxon>Spirochaetales</taxon>
        <taxon>Borreliaceae</taxon>
        <taxon>Borrelia</taxon>
    </lineage>
</organism>
<evidence type="ECO:0000256" key="1">
    <source>
        <dbReference type="ARBA" id="ARBA00022500"/>
    </source>
</evidence>
<dbReference type="Pfam" id="PF00015">
    <property type="entry name" value="MCPsignal"/>
    <property type="match status" value="1"/>
</dbReference>
<evidence type="ECO:0000256" key="2">
    <source>
        <dbReference type="ARBA" id="ARBA00029447"/>
    </source>
</evidence>
<dbReference type="GO" id="GO:0007165">
    <property type="term" value="P:signal transduction"/>
    <property type="evidence" value="ECO:0007669"/>
    <property type="project" value="UniProtKB-KW"/>
</dbReference>
<proteinExistence type="inferred from homology"/>